<gene>
    <name evidence="1" type="ORF">K8352_18595</name>
</gene>
<evidence type="ECO:0000313" key="1">
    <source>
        <dbReference type="EMBL" id="MCG2462779.1"/>
    </source>
</evidence>
<dbReference type="Gene3D" id="3.80.10.10">
    <property type="entry name" value="Ribonuclease Inhibitor"/>
    <property type="match status" value="1"/>
</dbReference>
<sequence length="96" mass="10937">MKKLPYATILLFFVCSTLYSTVSENDKKVLLDLYHSTNGPGWTDTWDLEAPVSEWCGIKIKENHVVEIDLFENNLVGQLPESLGELQYLQSLNLAF</sequence>
<dbReference type="SUPFAM" id="SSF52058">
    <property type="entry name" value="L domain-like"/>
    <property type="match status" value="1"/>
</dbReference>
<comment type="caution">
    <text evidence="1">The sequence shown here is derived from an EMBL/GenBank/DDBJ whole genome shotgun (WGS) entry which is preliminary data.</text>
</comment>
<dbReference type="AlphaFoldDB" id="A0AAE3JRC7"/>
<reference evidence="1" key="1">
    <citation type="submission" date="2023-02" db="EMBL/GenBank/DDBJ databases">
        <title>Genome of Flavobacteriaceae gen. nov. sp. strain F89.</title>
        <authorList>
            <person name="Wang Y."/>
        </authorList>
    </citation>
    <scope>NUCLEOTIDE SEQUENCE</scope>
    <source>
        <strain evidence="1">F89</strain>
    </source>
</reference>
<dbReference type="InterPro" id="IPR032675">
    <property type="entry name" value="LRR_dom_sf"/>
</dbReference>
<accession>A0AAE3JRC7</accession>
<keyword evidence="2" id="KW-1185">Reference proteome</keyword>
<dbReference type="EMBL" id="JAIRBC010000044">
    <property type="protein sequence ID" value="MCG2462779.1"/>
    <property type="molecule type" value="Genomic_DNA"/>
</dbReference>
<name>A0AAE3JRC7_9FLAO</name>
<protein>
    <submittedName>
        <fullName evidence="1">Uncharacterized protein</fullName>
    </submittedName>
</protein>
<dbReference type="Proteomes" id="UP001200642">
    <property type="component" value="Unassembled WGS sequence"/>
</dbReference>
<evidence type="ECO:0000313" key="2">
    <source>
        <dbReference type="Proteomes" id="UP001200642"/>
    </source>
</evidence>
<proteinExistence type="predicted"/>
<organism evidence="1 2">
    <name type="scientific">Cerina litoralis</name>
    <dbReference type="NCBI Taxonomy" id="2874477"/>
    <lineage>
        <taxon>Bacteria</taxon>
        <taxon>Pseudomonadati</taxon>
        <taxon>Bacteroidota</taxon>
        <taxon>Flavobacteriia</taxon>
        <taxon>Flavobacteriales</taxon>
        <taxon>Flavobacteriaceae</taxon>
        <taxon>Cerina</taxon>
    </lineage>
</organism>
<feature type="non-terminal residue" evidence="1">
    <location>
        <position position="96"/>
    </location>
</feature>